<sequence>MNTVFNSWSSVICCTCNVKRPFSSVNVNKVKDKPRPLNGPMAKNHTEWEREGQGVGNEQLITRSSVKCCRKNLCTQSPLCGGAPPCLILVDTRHCLC</sequence>
<evidence type="ECO:0000313" key="2">
    <source>
        <dbReference type="EMBL" id="GBL84597.1"/>
    </source>
</evidence>
<name>A0A4Y2AYF6_ARAVE</name>
<proteinExistence type="predicted"/>
<feature type="region of interest" description="Disordered" evidence="1">
    <location>
        <begin position="31"/>
        <end position="54"/>
    </location>
</feature>
<dbReference type="EMBL" id="BGPR01000038">
    <property type="protein sequence ID" value="GBL84597.1"/>
    <property type="molecule type" value="Genomic_DNA"/>
</dbReference>
<organism evidence="2 3">
    <name type="scientific">Araneus ventricosus</name>
    <name type="common">Orbweaver spider</name>
    <name type="synonym">Epeira ventricosa</name>
    <dbReference type="NCBI Taxonomy" id="182803"/>
    <lineage>
        <taxon>Eukaryota</taxon>
        <taxon>Metazoa</taxon>
        <taxon>Ecdysozoa</taxon>
        <taxon>Arthropoda</taxon>
        <taxon>Chelicerata</taxon>
        <taxon>Arachnida</taxon>
        <taxon>Araneae</taxon>
        <taxon>Araneomorphae</taxon>
        <taxon>Entelegynae</taxon>
        <taxon>Araneoidea</taxon>
        <taxon>Araneidae</taxon>
        <taxon>Araneus</taxon>
    </lineage>
</organism>
<evidence type="ECO:0000256" key="1">
    <source>
        <dbReference type="SAM" id="MobiDB-lite"/>
    </source>
</evidence>
<gene>
    <name evidence="2" type="ORF">AVEN_191064_1</name>
</gene>
<protein>
    <submittedName>
        <fullName evidence="2">Uncharacterized protein</fullName>
    </submittedName>
</protein>
<reference evidence="2 3" key="1">
    <citation type="journal article" date="2019" name="Sci. Rep.">
        <title>Orb-weaving spider Araneus ventricosus genome elucidates the spidroin gene catalogue.</title>
        <authorList>
            <person name="Kono N."/>
            <person name="Nakamura H."/>
            <person name="Ohtoshi R."/>
            <person name="Moran D.A.P."/>
            <person name="Shinohara A."/>
            <person name="Yoshida Y."/>
            <person name="Fujiwara M."/>
            <person name="Mori M."/>
            <person name="Tomita M."/>
            <person name="Arakawa K."/>
        </authorList>
    </citation>
    <scope>NUCLEOTIDE SEQUENCE [LARGE SCALE GENOMIC DNA]</scope>
</reference>
<keyword evidence="3" id="KW-1185">Reference proteome</keyword>
<evidence type="ECO:0000313" key="3">
    <source>
        <dbReference type="Proteomes" id="UP000499080"/>
    </source>
</evidence>
<comment type="caution">
    <text evidence="2">The sequence shown here is derived from an EMBL/GenBank/DDBJ whole genome shotgun (WGS) entry which is preliminary data.</text>
</comment>
<accession>A0A4Y2AYF6</accession>
<dbReference type="Proteomes" id="UP000499080">
    <property type="component" value="Unassembled WGS sequence"/>
</dbReference>
<dbReference type="AlphaFoldDB" id="A0A4Y2AYF6"/>